<evidence type="ECO:0000313" key="4">
    <source>
        <dbReference type="Proteomes" id="UP000019149"/>
    </source>
</evidence>
<keyword evidence="2" id="KW-0812">Transmembrane</keyword>
<gene>
    <name evidence="3" type="ORF">EGR_01219</name>
</gene>
<reference evidence="3 4" key="1">
    <citation type="journal article" date="2013" name="Nat. Genet.">
        <title>The genome of the hydatid tapeworm Echinococcus granulosus.</title>
        <authorList>
            <person name="Zheng H."/>
            <person name="Zhang W."/>
            <person name="Zhang L."/>
            <person name="Zhang Z."/>
            <person name="Li J."/>
            <person name="Lu G."/>
            <person name="Zhu Y."/>
            <person name="Wang Y."/>
            <person name="Huang Y."/>
            <person name="Liu J."/>
            <person name="Kang H."/>
            <person name="Chen J."/>
            <person name="Wang L."/>
            <person name="Chen A."/>
            <person name="Yu S."/>
            <person name="Gao Z."/>
            <person name="Jin L."/>
            <person name="Gu W."/>
            <person name="Wang Z."/>
            <person name="Zhao L."/>
            <person name="Shi B."/>
            <person name="Wen H."/>
            <person name="Lin R."/>
            <person name="Jones M.K."/>
            <person name="Brejova B."/>
            <person name="Vinar T."/>
            <person name="Zhao G."/>
            <person name="McManus D.P."/>
            <person name="Chen Z."/>
            <person name="Zhou Y."/>
            <person name="Wang S."/>
        </authorList>
    </citation>
    <scope>NUCLEOTIDE SEQUENCE [LARGE SCALE GENOMIC DNA]</scope>
</reference>
<dbReference type="GeneID" id="36336934"/>
<dbReference type="AlphaFoldDB" id="W6UTV2"/>
<name>W6UTV2_ECHGR</name>
<evidence type="ECO:0000256" key="2">
    <source>
        <dbReference type="SAM" id="Phobius"/>
    </source>
</evidence>
<keyword evidence="2" id="KW-1133">Transmembrane helix</keyword>
<dbReference type="KEGG" id="egl:EGR_01219"/>
<keyword evidence="2" id="KW-0472">Membrane</keyword>
<proteinExistence type="predicted"/>
<feature type="compositionally biased region" description="Polar residues" evidence="1">
    <location>
        <begin position="172"/>
        <end position="182"/>
    </location>
</feature>
<dbReference type="Proteomes" id="UP000019149">
    <property type="component" value="Unassembled WGS sequence"/>
</dbReference>
<dbReference type="RefSeq" id="XP_024355287.1">
    <property type="nucleotide sequence ID" value="XM_024490468.1"/>
</dbReference>
<dbReference type="EMBL" id="APAU02000004">
    <property type="protein sequence ID" value="EUB64091.1"/>
    <property type="molecule type" value="Genomic_DNA"/>
</dbReference>
<evidence type="ECO:0000256" key="1">
    <source>
        <dbReference type="SAM" id="MobiDB-lite"/>
    </source>
</evidence>
<comment type="caution">
    <text evidence="3">The sequence shown here is derived from an EMBL/GenBank/DDBJ whole genome shotgun (WGS) entry which is preliminary data.</text>
</comment>
<dbReference type="CTD" id="36336934"/>
<sequence length="192" mass="21468">MKSAIIAVVCYPKWQWRQALPILLMVVMVVFHLAQMDYTVHDAQASTPARTHRTGNQPVVGRLAVICQQHRDGLAPWLFVGYWYVSQQELGGVAAVVPEACTTEFFLPHLTPPFLVPRPQLFVCRMRASVRAFLRSPEPLSPNLPPHLSSPSHYAGKSRTKVPKLALPSGEAQLTEQKTSAVQEDRVDNHQL</sequence>
<protein>
    <submittedName>
        <fullName evidence="3">Uncharacterized protein</fullName>
    </submittedName>
</protein>
<feature type="compositionally biased region" description="Basic and acidic residues" evidence="1">
    <location>
        <begin position="183"/>
        <end position="192"/>
    </location>
</feature>
<feature type="region of interest" description="Disordered" evidence="1">
    <location>
        <begin position="140"/>
        <end position="192"/>
    </location>
</feature>
<organism evidence="3 4">
    <name type="scientific">Echinococcus granulosus</name>
    <name type="common">Hydatid tapeworm</name>
    <dbReference type="NCBI Taxonomy" id="6210"/>
    <lineage>
        <taxon>Eukaryota</taxon>
        <taxon>Metazoa</taxon>
        <taxon>Spiralia</taxon>
        <taxon>Lophotrochozoa</taxon>
        <taxon>Platyhelminthes</taxon>
        <taxon>Cestoda</taxon>
        <taxon>Eucestoda</taxon>
        <taxon>Cyclophyllidea</taxon>
        <taxon>Taeniidae</taxon>
        <taxon>Echinococcus</taxon>
        <taxon>Echinococcus granulosus group</taxon>
    </lineage>
</organism>
<accession>W6UTV2</accession>
<keyword evidence="4" id="KW-1185">Reference proteome</keyword>
<feature type="transmembrane region" description="Helical" evidence="2">
    <location>
        <begin position="16"/>
        <end position="34"/>
    </location>
</feature>
<evidence type="ECO:0000313" key="3">
    <source>
        <dbReference type="EMBL" id="EUB64091.1"/>
    </source>
</evidence>